<reference evidence="2 3" key="1">
    <citation type="journal article" date="2021" name="Elife">
        <title>Chloroplast acquisition without the gene transfer in kleptoplastic sea slugs, Plakobranchus ocellatus.</title>
        <authorList>
            <person name="Maeda T."/>
            <person name="Takahashi S."/>
            <person name="Yoshida T."/>
            <person name="Shimamura S."/>
            <person name="Takaki Y."/>
            <person name="Nagai Y."/>
            <person name="Toyoda A."/>
            <person name="Suzuki Y."/>
            <person name="Arimoto A."/>
            <person name="Ishii H."/>
            <person name="Satoh N."/>
            <person name="Nishiyama T."/>
            <person name="Hasebe M."/>
            <person name="Maruyama T."/>
            <person name="Minagawa J."/>
            <person name="Obokata J."/>
            <person name="Shigenobu S."/>
        </authorList>
    </citation>
    <scope>NUCLEOTIDE SEQUENCE [LARGE SCALE GENOMIC DNA]</scope>
</reference>
<protein>
    <submittedName>
        <fullName evidence="2">Uncharacterized protein</fullName>
    </submittedName>
</protein>
<feature type="compositionally biased region" description="Polar residues" evidence="1">
    <location>
        <begin position="528"/>
        <end position="538"/>
    </location>
</feature>
<dbReference type="AlphaFoldDB" id="A0AAV4F1N7"/>
<feature type="region of interest" description="Disordered" evidence="1">
    <location>
        <begin position="260"/>
        <end position="285"/>
    </location>
</feature>
<evidence type="ECO:0000313" key="3">
    <source>
        <dbReference type="Proteomes" id="UP000762676"/>
    </source>
</evidence>
<sequence length="594" mass="65493">MDARLDEFRKRLLSQRMLVTNVDIQFERQKMNMLLEKDEEQEPDPPKVPSIPLGVPSDPVLERLQRITKNHDRSHHGITISSQSATQQHTSSTNKTLQCNAEGSNLNNSSIKSQMLSNSLLNKNNTASSNTMGTEDSICEIDNVGAGAQIIGDAKSGVFDLGQSQGTQSMHLVPPDDLTGCHRTKHSDSKNQSHISGLGNEENRGKKPLRDLPVNQFFNNSTLALENQKVKGKNLDFKKSSIKQTKDVENKGQVYHQFLQAEKPSSDIATHKTSQDVKDSKLSDHSKLACKEVSSSIDDASLTDRHLNNHSAKDKSVPSFKSNANAAQPNVSKREASHKSSFKQGCDAEENICSSDSEDQSELSRCLAVEHSASSKSLNEVVARLPYKSVSGNNSQEFDDDEYDVNGKGEFHRSPQMKFSNAKRKGEKRKTSGVKGVKKKDKSGVSKASLPAHLASNADITENLPQHVQSAIGQTVRDHMFDGSLLLSSVDSWASAFPASPVSVHRSLPVESSTKTPSPASKLADRSCSLQSTPLQSTPLEEIIDMSDEEHHSNEEFEDDPLLRLLRQQRAQYIQKLELIEQRLQTFSPSDSGF</sequence>
<feature type="compositionally biased region" description="Basic and acidic residues" evidence="1">
    <location>
        <begin position="201"/>
        <end position="210"/>
    </location>
</feature>
<proteinExistence type="predicted"/>
<feature type="region of interest" description="Disordered" evidence="1">
    <location>
        <begin position="166"/>
        <end position="213"/>
    </location>
</feature>
<feature type="compositionally biased region" description="Basic residues" evidence="1">
    <location>
        <begin position="421"/>
        <end position="441"/>
    </location>
</feature>
<feature type="compositionally biased region" description="Low complexity" evidence="1">
    <location>
        <begin position="81"/>
        <end position="93"/>
    </location>
</feature>
<comment type="caution">
    <text evidence="2">The sequence shown here is derived from an EMBL/GenBank/DDBJ whole genome shotgun (WGS) entry which is preliminary data.</text>
</comment>
<feature type="region of interest" description="Disordered" evidence="1">
    <location>
        <begin position="419"/>
        <end position="450"/>
    </location>
</feature>
<dbReference type="Proteomes" id="UP000762676">
    <property type="component" value="Unassembled WGS sequence"/>
</dbReference>
<feature type="compositionally biased region" description="Polar residues" evidence="1">
    <location>
        <begin position="94"/>
        <end position="109"/>
    </location>
</feature>
<feature type="compositionally biased region" description="Basic and acidic residues" evidence="1">
    <location>
        <begin position="269"/>
        <end position="285"/>
    </location>
</feature>
<name>A0AAV4F1N7_9GAST</name>
<feature type="compositionally biased region" description="Polar residues" evidence="1">
    <location>
        <begin position="510"/>
        <end position="519"/>
    </location>
</feature>
<organism evidence="2 3">
    <name type="scientific">Elysia marginata</name>
    <dbReference type="NCBI Taxonomy" id="1093978"/>
    <lineage>
        <taxon>Eukaryota</taxon>
        <taxon>Metazoa</taxon>
        <taxon>Spiralia</taxon>
        <taxon>Lophotrochozoa</taxon>
        <taxon>Mollusca</taxon>
        <taxon>Gastropoda</taxon>
        <taxon>Heterobranchia</taxon>
        <taxon>Euthyneura</taxon>
        <taxon>Panpulmonata</taxon>
        <taxon>Sacoglossa</taxon>
        <taxon>Placobranchoidea</taxon>
        <taxon>Plakobranchidae</taxon>
        <taxon>Elysia</taxon>
    </lineage>
</organism>
<feature type="region of interest" description="Disordered" evidence="1">
    <location>
        <begin position="70"/>
        <end position="109"/>
    </location>
</feature>
<accession>A0AAV4F1N7</accession>
<keyword evidence="3" id="KW-1185">Reference proteome</keyword>
<dbReference type="EMBL" id="BMAT01000468">
    <property type="protein sequence ID" value="GFR66919.1"/>
    <property type="molecule type" value="Genomic_DNA"/>
</dbReference>
<gene>
    <name evidence="2" type="ORF">ElyMa_000240300</name>
</gene>
<evidence type="ECO:0000313" key="2">
    <source>
        <dbReference type="EMBL" id="GFR66919.1"/>
    </source>
</evidence>
<feature type="compositionally biased region" description="Polar residues" evidence="1">
    <location>
        <begin position="319"/>
        <end position="331"/>
    </location>
</feature>
<evidence type="ECO:0000256" key="1">
    <source>
        <dbReference type="SAM" id="MobiDB-lite"/>
    </source>
</evidence>
<feature type="region of interest" description="Disordered" evidence="1">
    <location>
        <begin position="38"/>
        <end position="57"/>
    </location>
</feature>
<feature type="region of interest" description="Disordered" evidence="1">
    <location>
        <begin position="309"/>
        <end position="345"/>
    </location>
</feature>
<feature type="region of interest" description="Disordered" evidence="1">
    <location>
        <begin position="504"/>
        <end position="538"/>
    </location>
</feature>